<dbReference type="InterPro" id="IPR001888">
    <property type="entry name" value="Transposase_1"/>
</dbReference>
<dbReference type="Gene3D" id="3.30.420.10">
    <property type="entry name" value="Ribonuclease H-like superfamily/Ribonuclease H"/>
    <property type="match status" value="1"/>
</dbReference>
<dbReference type="Proteomes" id="UP001303046">
    <property type="component" value="Unassembled WGS sequence"/>
</dbReference>
<dbReference type="PANTHER" id="PTHR46060">
    <property type="entry name" value="MARINER MOS1 TRANSPOSASE-LIKE PROTEIN"/>
    <property type="match status" value="1"/>
</dbReference>
<dbReference type="Pfam" id="PF01359">
    <property type="entry name" value="Transposase_1"/>
    <property type="match status" value="1"/>
</dbReference>
<proteinExistence type="inferred from homology"/>
<dbReference type="SUPFAM" id="SSF51197">
    <property type="entry name" value="Clavaminate synthase-like"/>
    <property type="match status" value="1"/>
</dbReference>
<evidence type="ECO:0000259" key="8">
    <source>
        <dbReference type="Pfam" id="PF02668"/>
    </source>
</evidence>
<dbReference type="PANTHER" id="PTHR46060:SF1">
    <property type="entry name" value="MARINER MOS1 TRANSPOSASE-LIKE PROTEIN"/>
    <property type="match status" value="1"/>
</dbReference>
<evidence type="ECO:0000256" key="7">
    <source>
        <dbReference type="ARBA" id="ARBA00023004"/>
    </source>
</evidence>
<dbReference type="Gene3D" id="3.30.2020.30">
    <property type="match status" value="1"/>
</dbReference>
<feature type="domain" description="TauD/TfdA-like" evidence="8">
    <location>
        <begin position="229"/>
        <end position="408"/>
    </location>
</feature>
<sequence>MQLLPYQSTINKLFVKFVLGIRCKLQSDSNQSEIKSQTEHTDRRPNDRYYYLPPSERGYSIFITDSINHTSGSLLSKMTALAVITKKVSNMSQNRSIATKILNSTLKSLEKTNDAIEIIMQRGNDRKPLVIPLVWLRDHCRDAKSFNKATNQRKSNAANLFREAMLEGIYIIDGIKLAVWWKDGLCSEFLVDDLTSSSQDQHPKLDEYVKPWKHLCKEELPRMQISSFSMRTFAEFFVKYGMVIVDGVEATPQATETLCRSVAPIHDTFFGAFWVFSNKTQEKGEEYHEDSAYGNEEIGPHTDGTYFNRTPGIQVFHCLHPAAKGGDTVLVDGFHCVQKLKDQNPEAFKILSEKKIEHHYVETGSNSGALFSTAREKPVIELDSHGNVVQIRRLITHHSNLASEEEEDSTEIHEVPEWRDMRLAVSKSNNSGEVCKGWNEVWITTGKSAGMMNDLQIDSSSTNRIILRSIASLRDINSGVRYFAASFGCSLSTVSNGLRALGMVKKLEAVDSSGWTPFVAGDEKWVLYVNHTHKHAWCAGHEMPDPFVKGEIHEKKVILSVWWGVHGIYRFELLPDNTTVTAEAYCAQLQRLADKIRKEHPKLDNVRLLHDNARPHIAKKTSQENLELRWEVLSQPPYSPDLATTTSSDRFSITWKRSATMVVTT</sequence>
<accession>A0ABR1CB54</accession>
<organism evidence="9 10">
    <name type="scientific">Necator americanus</name>
    <name type="common">Human hookworm</name>
    <dbReference type="NCBI Taxonomy" id="51031"/>
    <lineage>
        <taxon>Eukaryota</taxon>
        <taxon>Metazoa</taxon>
        <taxon>Ecdysozoa</taxon>
        <taxon>Nematoda</taxon>
        <taxon>Chromadorea</taxon>
        <taxon>Rhabditida</taxon>
        <taxon>Rhabditina</taxon>
        <taxon>Rhabditomorpha</taxon>
        <taxon>Strongyloidea</taxon>
        <taxon>Ancylostomatidae</taxon>
        <taxon>Bunostominae</taxon>
        <taxon>Necator</taxon>
    </lineage>
</organism>
<evidence type="ECO:0000256" key="1">
    <source>
        <dbReference type="ARBA" id="ARBA00001954"/>
    </source>
</evidence>
<dbReference type="InterPro" id="IPR042098">
    <property type="entry name" value="TauD-like_sf"/>
</dbReference>
<evidence type="ECO:0000256" key="3">
    <source>
        <dbReference type="ARBA" id="ARBA00008654"/>
    </source>
</evidence>
<evidence type="ECO:0000313" key="9">
    <source>
        <dbReference type="EMBL" id="KAK6735151.1"/>
    </source>
</evidence>
<evidence type="ECO:0000256" key="2">
    <source>
        <dbReference type="ARBA" id="ARBA00005022"/>
    </source>
</evidence>
<protein>
    <recommendedName>
        <fullName evidence="8">TauD/TfdA-like domain-containing protein</fullName>
    </recommendedName>
</protein>
<evidence type="ECO:0000313" key="10">
    <source>
        <dbReference type="Proteomes" id="UP001303046"/>
    </source>
</evidence>
<comment type="pathway">
    <text evidence="2">Amine and polyamine biosynthesis; carnitine biosynthesis.</text>
</comment>
<gene>
    <name evidence="9" type="primary">Necator_chrII.g6168</name>
    <name evidence="9" type="ORF">RB195_018375</name>
</gene>
<reference evidence="9 10" key="1">
    <citation type="submission" date="2023-08" db="EMBL/GenBank/DDBJ databases">
        <title>A Necator americanus chromosomal reference genome.</title>
        <authorList>
            <person name="Ilik V."/>
            <person name="Petrzelkova K.J."/>
            <person name="Pardy F."/>
            <person name="Fuh T."/>
            <person name="Niatou-Singa F.S."/>
            <person name="Gouil Q."/>
            <person name="Baker L."/>
            <person name="Ritchie M.E."/>
            <person name="Jex A.R."/>
            <person name="Gazzola D."/>
            <person name="Li H."/>
            <person name="Toshio Fujiwara R."/>
            <person name="Zhan B."/>
            <person name="Aroian R.V."/>
            <person name="Pafco B."/>
            <person name="Schwarz E.M."/>
        </authorList>
    </citation>
    <scope>NUCLEOTIDE SEQUENCE [LARGE SCALE GENOMIC DNA]</scope>
    <source>
        <strain evidence="9 10">Aroian</strain>
        <tissue evidence="9">Whole animal</tissue>
    </source>
</reference>
<keyword evidence="7" id="KW-0408">Iron</keyword>
<comment type="similarity">
    <text evidence="3">Belongs to the gamma-BBH/TMLD family.</text>
</comment>
<name>A0ABR1CB54_NECAM</name>
<comment type="cofactor">
    <cofactor evidence="1">
        <name>Fe(2+)</name>
        <dbReference type="ChEBI" id="CHEBI:29033"/>
    </cofactor>
</comment>
<evidence type="ECO:0000256" key="4">
    <source>
        <dbReference type="ARBA" id="ARBA00022723"/>
    </source>
</evidence>
<keyword evidence="10" id="KW-1185">Reference proteome</keyword>
<evidence type="ECO:0000256" key="6">
    <source>
        <dbReference type="ARBA" id="ARBA00023002"/>
    </source>
</evidence>
<dbReference type="Pfam" id="PF02668">
    <property type="entry name" value="TauD"/>
    <property type="match status" value="1"/>
</dbReference>
<dbReference type="EMBL" id="JAVFWL010000002">
    <property type="protein sequence ID" value="KAK6735151.1"/>
    <property type="molecule type" value="Genomic_DNA"/>
</dbReference>
<comment type="caution">
    <text evidence="9">The sequence shown here is derived from an EMBL/GenBank/DDBJ whole genome shotgun (WGS) entry which is preliminary data.</text>
</comment>
<dbReference type="InterPro" id="IPR036397">
    <property type="entry name" value="RNaseH_sf"/>
</dbReference>
<dbReference type="Gene3D" id="3.60.130.10">
    <property type="entry name" value="Clavaminate synthase-like"/>
    <property type="match status" value="1"/>
</dbReference>
<keyword evidence="4" id="KW-0479">Metal-binding</keyword>
<dbReference type="InterPro" id="IPR052709">
    <property type="entry name" value="Transposase-MT_Hybrid"/>
</dbReference>
<dbReference type="InterPro" id="IPR003819">
    <property type="entry name" value="TauD/TfdA-like"/>
</dbReference>
<keyword evidence="6" id="KW-0560">Oxidoreductase</keyword>
<evidence type="ECO:0000256" key="5">
    <source>
        <dbReference type="ARBA" id="ARBA00022873"/>
    </source>
</evidence>
<keyword evidence="5" id="KW-0124">Carnitine biosynthesis</keyword>
<dbReference type="InterPro" id="IPR038492">
    <property type="entry name" value="GBBH-like_N_sf"/>
</dbReference>